<evidence type="ECO:0000313" key="1">
    <source>
        <dbReference type="Proteomes" id="UP000887563"/>
    </source>
</evidence>
<accession>A0A914MQI5</accession>
<dbReference type="WBParaSite" id="Minc3s01934g27292">
    <property type="protein sequence ID" value="Minc3s01934g27292"/>
    <property type="gene ID" value="Minc3s01934g27292"/>
</dbReference>
<organism evidence="1 2">
    <name type="scientific">Meloidogyne incognita</name>
    <name type="common">Southern root-knot nematode worm</name>
    <name type="synonym">Oxyuris incognita</name>
    <dbReference type="NCBI Taxonomy" id="6306"/>
    <lineage>
        <taxon>Eukaryota</taxon>
        <taxon>Metazoa</taxon>
        <taxon>Ecdysozoa</taxon>
        <taxon>Nematoda</taxon>
        <taxon>Chromadorea</taxon>
        <taxon>Rhabditida</taxon>
        <taxon>Tylenchina</taxon>
        <taxon>Tylenchomorpha</taxon>
        <taxon>Tylenchoidea</taxon>
        <taxon>Meloidogynidae</taxon>
        <taxon>Meloidogyninae</taxon>
        <taxon>Meloidogyne</taxon>
        <taxon>Meloidogyne incognita group</taxon>
    </lineage>
</organism>
<name>A0A914MQI5_MELIC</name>
<protein>
    <submittedName>
        <fullName evidence="2">Candidate secreted effector</fullName>
    </submittedName>
</protein>
<keyword evidence="1" id="KW-1185">Reference proteome</keyword>
<dbReference type="AlphaFoldDB" id="A0A914MQI5"/>
<proteinExistence type="predicted"/>
<dbReference type="Proteomes" id="UP000887563">
    <property type="component" value="Unplaced"/>
</dbReference>
<reference evidence="2" key="1">
    <citation type="submission" date="2022-11" db="UniProtKB">
        <authorList>
            <consortium name="WormBaseParasite"/>
        </authorList>
    </citation>
    <scope>IDENTIFICATION</scope>
</reference>
<evidence type="ECO:0000313" key="2">
    <source>
        <dbReference type="WBParaSite" id="Minc3s01934g27292"/>
    </source>
</evidence>
<sequence>MDAISIAPDLRFKVSANQNGCYIHSTGFAIQSIANQNGCYIHSTGFAIQSIANQNGCYIHSTGFAIQRTGLGGGPSGGSKRRLFFVGGLSLLCHRKWAFKCELLLYTL</sequence>